<reference evidence="2" key="1">
    <citation type="submission" date="2015-01" db="EMBL/GenBank/DDBJ databases">
        <authorList>
            <person name="Manzoor Shahid"/>
            <person name="Zubair Saima"/>
        </authorList>
    </citation>
    <scope>NUCLEOTIDE SEQUENCE [LARGE SCALE GENOMIC DNA]</scope>
    <source>
        <strain evidence="2">V1</strain>
    </source>
</reference>
<dbReference type="EMBL" id="CDNC01000023">
    <property type="protein sequence ID" value="CEM62273.1"/>
    <property type="molecule type" value="Genomic_DNA"/>
</dbReference>
<sequence length="38" mass="4366">MLFACLMDFTLLVVFTANNVNKKLTAMLLMRFIDSQIV</sequence>
<proteinExistence type="predicted"/>
<dbReference type="Proteomes" id="UP000042527">
    <property type="component" value="Unassembled WGS sequence"/>
</dbReference>
<dbReference type="AlphaFoldDB" id="A0A0B7GUU9"/>
<protein>
    <submittedName>
        <fullName evidence="1">Uncharacterized protein</fullName>
    </submittedName>
</protein>
<organism evidence="1 2">
    <name type="scientific">Treponema phagedenis</name>
    <dbReference type="NCBI Taxonomy" id="162"/>
    <lineage>
        <taxon>Bacteria</taxon>
        <taxon>Pseudomonadati</taxon>
        <taxon>Spirochaetota</taxon>
        <taxon>Spirochaetia</taxon>
        <taxon>Spirochaetales</taxon>
        <taxon>Treponemataceae</taxon>
        <taxon>Treponema</taxon>
    </lineage>
</organism>
<evidence type="ECO:0000313" key="2">
    <source>
        <dbReference type="Proteomes" id="UP000042527"/>
    </source>
</evidence>
<keyword evidence="2" id="KW-1185">Reference proteome</keyword>
<evidence type="ECO:0000313" key="1">
    <source>
        <dbReference type="EMBL" id="CEM62273.1"/>
    </source>
</evidence>
<name>A0A0B7GUU9_TREPH</name>
<gene>
    <name evidence="1" type="ORF">TPHV1_30168</name>
</gene>
<accession>A0A0B7GUU9</accession>